<dbReference type="RefSeq" id="WP_138563962.1">
    <property type="nucleotide sequence ID" value="NZ_CP040602.1"/>
</dbReference>
<evidence type="ECO:0000256" key="2">
    <source>
        <dbReference type="ARBA" id="ARBA00023004"/>
    </source>
</evidence>
<dbReference type="Gene3D" id="3.30.2020.30">
    <property type="match status" value="1"/>
</dbReference>
<organism evidence="4 5">
    <name type="scientific">Thiomicrorhabdus sediminis</name>
    <dbReference type="NCBI Taxonomy" id="2580412"/>
    <lineage>
        <taxon>Bacteria</taxon>
        <taxon>Pseudomonadati</taxon>
        <taxon>Pseudomonadota</taxon>
        <taxon>Gammaproteobacteria</taxon>
        <taxon>Thiotrichales</taxon>
        <taxon>Piscirickettsiaceae</taxon>
        <taxon>Thiomicrorhabdus</taxon>
    </lineage>
</organism>
<dbReference type="InterPro" id="IPR010376">
    <property type="entry name" value="GBBH-like_N"/>
</dbReference>
<protein>
    <submittedName>
        <fullName evidence="4">DUF971 domain-containing protein</fullName>
    </submittedName>
</protein>
<feature type="domain" description="Gamma-butyrobetaine hydroxylase-like N-terminal" evidence="3">
    <location>
        <begin position="8"/>
        <end position="92"/>
    </location>
</feature>
<dbReference type="GO" id="GO:0046872">
    <property type="term" value="F:metal ion binding"/>
    <property type="evidence" value="ECO:0007669"/>
    <property type="project" value="UniProtKB-KW"/>
</dbReference>
<dbReference type="KEGG" id="thig:FE785_02160"/>
<gene>
    <name evidence="4" type="ORF">FE785_02160</name>
</gene>
<dbReference type="OrthoDB" id="9794178at2"/>
<dbReference type="InterPro" id="IPR038492">
    <property type="entry name" value="GBBH-like_N_sf"/>
</dbReference>
<evidence type="ECO:0000313" key="5">
    <source>
        <dbReference type="Proteomes" id="UP000304864"/>
    </source>
</evidence>
<dbReference type="AlphaFoldDB" id="A0A4P9K3P9"/>
<accession>A0A4P9K3P9</accession>
<dbReference type="EMBL" id="CP040602">
    <property type="protein sequence ID" value="QCU89522.1"/>
    <property type="molecule type" value="Genomic_DNA"/>
</dbReference>
<dbReference type="Pfam" id="PF06155">
    <property type="entry name" value="GBBH-like_N"/>
    <property type="match status" value="1"/>
</dbReference>
<reference evidence="4 5" key="1">
    <citation type="submission" date="2019-05" db="EMBL/GenBank/DDBJ databases">
        <title>Thiomicrorhabdus sediminis sp. nov, a novel sulfur-oxidizing bacterium isolated from coastal sediment.</title>
        <authorList>
            <person name="Liu X."/>
        </authorList>
    </citation>
    <scope>NUCLEOTIDE SEQUENCE [LARGE SCALE GENOMIC DNA]</scope>
    <source>
        <strain evidence="4 5">G1</strain>
    </source>
</reference>
<keyword evidence="1" id="KW-0479">Metal-binding</keyword>
<name>A0A4P9K3P9_9GAMM</name>
<evidence type="ECO:0000313" key="4">
    <source>
        <dbReference type="EMBL" id="QCU89522.1"/>
    </source>
</evidence>
<keyword evidence="5" id="KW-1185">Reference proteome</keyword>
<dbReference type="Proteomes" id="UP000304864">
    <property type="component" value="Chromosome"/>
</dbReference>
<proteinExistence type="predicted"/>
<sequence length="132" mass="15334">MSAKPTDIKLLQKSRLLEVSFDSGETFQYSCEFLRVYSQSAEVTGHGPGQETLQLDKQDVNIDNISPVGNYAIKLHFDDGHDTGIYTWQRLYDLGKNKQSYWMDYLRRVMRAGHSHPELEKLKQQQRPKNVE</sequence>
<dbReference type="PANTHER" id="PTHR35303">
    <property type="entry name" value="OS02G0197800 PROTEIN"/>
    <property type="match status" value="1"/>
</dbReference>
<evidence type="ECO:0000259" key="3">
    <source>
        <dbReference type="Pfam" id="PF06155"/>
    </source>
</evidence>
<evidence type="ECO:0000256" key="1">
    <source>
        <dbReference type="ARBA" id="ARBA00022723"/>
    </source>
</evidence>
<dbReference type="PANTHER" id="PTHR35303:SF5">
    <property type="entry name" value="OS02G0197800 PROTEIN"/>
    <property type="match status" value="1"/>
</dbReference>
<keyword evidence="2" id="KW-0408">Iron</keyword>